<organism evidence="5 6">
    <name type="scientific">Streptomyces polyrhachis</name>
    <dbReference type="NCBI Taxonomy" id="1282885"/>
    <lineage>
        <taxon>Bacteria</taxon>
        <taxon>Bacillati</taxon>
        <taxon>Actinomycetota</taxon>
        <taxon>Actinomycetes</taxon>
        <taxon>Kitasatosporales</taxon>
        <taxon>Streptomycetaceae</taxon>
        <taxon>Streptomyces</taxon>
    </lineage>
</organism>
<sequence length="232" mass="24674">MDETVDPAALELEALTCRVPDRTLFEGVELRLGVGESVAVTGASGSGKTTLLMCALGLVKPDSGTVRIAGAALGGMSTRRLARYRRQHIGMVFQFGELLPELSPLENVALAALLGGMRRAEAYSRAARLLEELGVPGGSARTATLSGGERQRTAVARALIHEPTLLLADEPTGSLDAENRVSVAELLFELPLRRNCALLLVTHDEEVAARADRRVVLDGGRLLASELVEGRK</sequence>
<dbReference type="CDD" id="cd03255">
    <property type="entry name" value="ABC_MJ0796_LolCDE_FtsE"/>
    <property type="match status" value="1"/>
</dbReference>
<dbReference type="InterPro" id="IPR003593">
    <property type="entry name" value="AAA+_ATPase"/>
</dbReference>
<dbReference type="GO" id="GO:0005524">
    <property type="term" value="F:ATP binding"/>
    <property type="evidence" value="ECO:0007669"/>
    <property type="project" value="UniProtKB-KW"/>
</dbReference>
<comment type="caution">
    <text evidence="5">The sequence shown here is derived from an EMBL/GenBank/DDBJ whole genome shotgun (WGS) entry which is preliminary data.</text>
</comment>
<evidence type="ECO:0000256" key="3">
    <source>
        <dbReference type="ARBA" id="ARBA00022840"/>
    </source>
</evidence>
<dbReference type="EMBL" id="JBHSZO010000004">
    <property type="protein sequence ID" value="MFC7217358.1"/>
    <property type="molecule type" value="Genomic_DNA"/>
</dbReference>
<dbReference type="Gene3D" id="3.40.50.300">
    <property type="entry name" value="P-loop containing nucleotide triphosphate hydrolases"/>
    <property type="match status" value="1"/>
</dbReference>
<evidence type="ECO:0000256" key="2">
    <source>
        <dbReference type="ARBA" id="ARBA00022741"/>
    </source>
</evidence>
<keyword evidence="3 5" id="KW-0067">ATP-binding</keyword>
<dbReference type="InterPro" id="IPR017911">
    <property type="entry name" value="MacB-like_ATP-bd"/>
</dbReference>
<accession>A0ABW2G9A8</accession>
<dbReference type="InterPro" id="IPR015854">
    <property type="entry name" value="ABC_transpr_LolD-like"/>
</dbReference>
<evidence type="ECO:0000313" key="6">
    <source>
        <dbReference type="Proteomes" id="UP001596413"/>
    </source>
</evidence>
<dbReference type="Pfam" id="PF00005">
    <property type="entry name" value="ABC_tran"/>
    <property type="match status" value="1"/>
</dbReference>
<keyword evidence="1" id="KW-0813">Transport</keyword>
<dbReference type="Proteomes" id="UP001596413">
    <property type="component" value="Unassembled WGS sequence"/>
</dbReference>
<reference evidence="6" key="1">
    <citation type="journal article" date="2019" name="Int. J. Syst. Evol. Microbiol.">
        <title>The Global Catalogue of Microorganisms (GCM) 10K type strain sequencing project: providing services to taxonomists for standard genome sequencing and annotation.</title>
        <authorList>
            <consortium name="The Broad Institute Genomics Platform"/>
            <consortium name="The Broad Institute Genome Sequencing Center for Infectious Disease"/>
            <person name="Wu L."/>
            <person name="Ma J."/>
        </authorList>
    </citation>
    <scope>NUCLEOTIDE SEQUENCE [LARGE SCALE GENOMIC DNA]</scope>
    <source>
        <strain evidence="6">CGMCC 1.13681</strain>
    </source>
</reference>
<evidence type="ECO:0000259" key="4">
    <source>
        <dbReference type="PROSITE" id="PS50893"/>
    </source>
</evidence>
<dbReference type="RefSeq" id="WP_386411986.1">
    <property type="nucleotide sequence ID" value="NZ_JBHSZO010000004.1"/>
</dbReference>
<keyword evidence="6" id="KW-1185">Reference proteome</keyword>
<dbReference type="PANTHER" id="PTHR24220:SF659">
    <property type="entry name" value="TRANSPORTER, PUTATIVE-RELATED"/>
    <property type="match status" value="1"/>
</dbReference>
<evidence type="ECO:0000256" key="1">
    <source>
        <dbReference type="ARBA" id="ARBA00022448"/>
    </source>
</evidence>
<protein>
    <submittedName>
        <fullName evidence="5">ABC transporter ATP-binding protein</fullName>
    </submittedName>
</protein>
<dbReference type="SUPFAM" id="SSF52540">
    <property type="entry name" value="P-loop containing nucleoside triphosphate hydrolases"/>
    <property type="match status" value="1"/>
</dbReference>
<dbReference type="SMART" id="SM00382">
    <property type="entry name" value="AAA"/>
    <property type="match status" value="1"/>
</dbReference>
<dbReference type="PROSITE" id="PS50893">
    <property type="entry name" value="ABC_TRANSPORTER_2"/>
    <property type="match status" value="1"/>
</dbReference>
<dbReference type="InterPro" id="IPR027417">
    <property type="entry name" value="P-loop_NTPase"/>
</dbReference>
<gene>
    <name evidence="5" type="ORF">ACFQLX_04105</name>
</gene>
<keyword evidence="2" id="KW-0547">Nucleotide-binding</keyword>
<dbReference type="InterPro" id="IPR003439">
    <property type="entry name" value="ABC_transporter-like_ATP-bd"/>
</dbReference>
<proteinExistence type="predicted"/>
<dbReference type="PANTHER" id="PTHR24220">
    <property type="entry name" value="IMPORT ATP-BINDING PROTEIN"/>
    <property type="match status" value="1"/>
</dbReference>
<feature type="domain" description="ABC transporter" evidence="4">
    <location>
        <begin position="10"/>
        <end position="232"/>
    </location>
</feature>
<evidence type="ECO:0000313" key="5">
    <source>
        <dbReference type="EMBL" id="MFC7217358.1"/>
    </source>
</evidence>
<name>A0ABW2G9A8_9ACTN</name>